<dbReference type="EMBL" id="JAINUF010000003">
    <property type="protein sequence ID" value="KAJ8370053.1"/>
    <property type="molecule type" value="Genomic_DNA"/>
</dbReference>
<proteinExistence type="predicted"/>
<comment type="caution">
    <text evidence="1">The sequence shown here is derived from an EMBL/GenBank/DDBJ whole genome shotgun (WGS) entry which is preliminary data.</text>
</comment>
<name>A0A9Q1J7F3_SYNKA</name>
<gene>
    <name evidence="1" type="ORF">SKAU_G00100810</name>
</gene>
<dbReference type="AlphaFoldDB" id="A0A9Q1J7F3"/>
<evidence type="ECO:0000313" key="2">
    <source>
        <dbReference type="Proteomes" id="UP001152622"/>
    </source>
</evidence>
<dbReference type="Proteomes" id="UP001152622">
    <property type="component" value="Chromosome 3"/>
</dbReference>
<accession>A0A9Q1J7F3</accession>
<keyword evidence="2" id="KW-1185">Reference proteome</keyword>
<protein>
    <submittedName>
        <fullName evidence="1">Uncharacterized protein</fullName>
    </submittedName>
</protein>
<organism evidence="1 2">
    <name type="scientific">Synaphobranchus kaupii</name>
    <name type="common">Kaup's arrowtooth eel</name>
    <dbReference type="NCBI Taxonomy" id="118154"/>
    <lineage>
        <taxon>Eukaryota</taxon>
        <taxon>Metazoa</taxon>
        <taxon>Chordata</taxon>
        <taxon>Craniata</taxon>
        <taxon>Vertebrata</taxon>
        <taxon>Euteleostomi</taxon>
        <taxon>Actinopterygii</taxon>
        <taxon>Neopterygii</taxon>
        <taxon>Teleostei</taxon>
        <taxon>Anguilliformes</taxon>
        <taxon>Synaphobranchidae</taxon>
        <taxon>Synaphobranchus</taxon>
    </lineage>
</organism>
<evidence type="ECO:0000313" key="1">
    <source>
        <dbReference type="EMBL" id="KAJ8370053.1"/>
    </source>
</evidence>
<sequence length="83" mass="9116">MTRVAGLRVDLGLAQVWLLGRHQPQSGPTAAARFHCAIDQVRAMLSAHFIVIIQSPRGADRPKRRKTRHLYSWGLSLGSKGSG</sequence>
<reference evidence="1" key="1">
    <citation type="journal article" date="2023" name="Science">
        <title>Genome structures resolve the early diversification of teleost fishes.</title>
        <authorList>
            <person name="Parey E."/>
            <person name="Louis A."/>
            <person name="Montfort J."/>
            <person name="Bouchez O."/>
            <person name="Roques C."/>
            <person name="Iampietro C."/>
            <person name="Lluch J."/>
            <person name="Castinel A."/>
            <person name="Donnadieu C."/>
            <person name="Desvignes T."/>
            <person name="Floi Bucao C."/>
            <person name="Jouanno E."/>
            <person name="Wen M."/>
            <person name="Mejri S."/>
            <person name="Dirks R."/>
            <person name="Jansen H."/>
            <person name="Henkel C."/>
            <person name="Chen W.J."/>
            <person name="Zahm M."/>
            <person name="Cabau C."/>
            <person name="Klopp C."/>
            <person name="Thompson A.W."/>
            <person name="Robinson-Rechavi M."/>
            <person name="Braasch I."/>
            <person name="Lecointre G."/>
            <person name="Bobe J."/>
            <person name="Postlethwait J.H."/>
            <person name="Berthelot C."/>
            <person name="Roest Crollius H."/>
            <person name="Guiguen Y."/>
        </authorList>
    </citation>
    <scope>NUCLEOTIDE SEQUENCE</scope>
    <source>
        <strain evidence="1">WJC10195</strain>
    </source>
</reference>